<evidence type="ECO:0000313" key="3">
    <source>
        <dbReference type="Proteomes" id="UP001557470"/>
    </source>
</evidence>
<evidence type="ECO:0000313" key="2">
    <source>
        <dbReference type="EMBL" id="KAL0993403.1"/>
    </source>
</evidence>
<name>A0ABD0X256_UMBPY</name>
<dbReference type="Proteomes" id="UP001557470">
    <property type="component" value="Unassembled WGS sequence"/>
</dbReference>
<evidence type="ECO:0008006" key="4">
    <source>
        <dbReference type="Google" id="ProtNLM"/>
    </source>
</evidence>
<feature type="region of interest" description="Disordered" evidence="1">
    <location>
        <begin position="32"/>
        <end position="51"/>
    </location>
</feature>
<dbReference type="EMBL" id="JAGEUA010000003">
    <property type="protein sequence ID" value="KAL0993403.1"/>
    <property type="molecule type" value="Genomic_DNA"/>
</dbReference>
<protein>
    <recommendedName>
        <fullName evidence="4">Matrix-remodeling-associated protein 7</fullName>
    </recommendedName>
</protein>
<sequence>MEIDACILLPSLFFTILAIVLAAKFIPKKQPDEKKKKAEVSTGDDIPPSRALAPAVEVPKGEPKVEVPLEFIVPASIREPVTVAPVIEKAVEDTLQEPEIIHEPEFIHMVQAVPEPRSPFLSSSPNLNLYLRWRRSLSENPPQSQRGKPPQSQRGKPPQSQRGKPPQSQRGKPPQSQRGKPPQSQRGKPPQSQRGKPPQSQLEATPEPAREATPEPAREATPEPAREPTEGAIFVPELNVTQSNDVASDEEVQFTPGMKISKLEKLITKTDMVEEQRIVLTSDFTSL</sequence>
<feature type="compositionally biased region" description="Basic and acidic residues" evidence="1">
    <location>
        <begin position="208"/>
        <end position="229"/>
    </location>
</feature>
<dbReference type="AlphaFoldDB" id="A0ABD0X256"/>
<feature type="region of interest" description="Disordered" evidence="1">
    <location>
        <begin position="138"/>
        <end position="232"/>
    </location>
</feature>
<accession>A0ABD0X256</accession>
<gene>
    <name evidence="2" type="ORF">UPYG_G00107370</name>
</gene>
<comment type="caution">
    <text evidence="2">The sequence shown here is derived from an EMBL/GenBank/DDBJ whole genome shotgun (WGS) entry which is preliminary data.</text>
</comment>
<keyword evidence="3" id="KW-1185">Reference proteome</keyword>
<organism evidence="2 3">
    <name type="scientific">Umbra pygmaea</name>
    <name type="common">Eastern mudminnow</name>
    <dbReference type="NCBI Taxonomy" id="75934"/>
    <lineage>
        <taxon>Eukaryota</taxon>
        <taxon>Metazoa</taxon>
        <taxon>Chordata</taxon>
        <taxon>Craniata</taxon>
        <taxon>Vertebrata</taxon>
        <taxon>Euteleostomi</taxon>
        <taxon>Actinopterygii</taxon>
        <taxon>Neopterygii</taxon>
        <taxon>Teleostei</taxon>
        <taxon>Protacanthopterygii</taxon>
        <taxon>Esociformes</taxon>
        <taxon>Umbridae</taxon>
        <taxon>Umbra</taxon>
    </lineage>
</organism>
<evidence type="ECO:0000256" key="1">
    <source>
        <dbReference type="SAM" id="MobiDB-lite"/>
    </source>
</evidence>
<proteinExistence type="predicted"/>
<feature type="compositionally biased region" description="Polar residues" evidence="1">
    <location>
        <begin position="138"/>
        <end position="202"/>
    </location>
</feature>
<reference evidence="2 3" key="1">
    <citation type="submission" date="2024-06" db="EMBL/GenBank/DDBJ databases">
        <authorList>
            <person name="Pan Q."/>
            <person name="Wen M."/>
            <person name="Jouanno E."/>
            <person name="Zahm M."/>
            <person name="Klopp C."/>
            <person name="Cabau C."/>
            <person name="Louis A."/>
            <person name="Berthelot C."/>
            <person name="Parey E."/>
            <person name="Roest Crollius H."/>
            <person name="Montfort J."/>
            <person name="Robinson-Rechavi M."/>
            <person name="Bouchez O."/>
            <person name="Lampietro C."/>
            <person name="Lopez Roques C."/>
            <person name="Donnadieu C."/>
            <person name="Postlethwait J."/>
            <person name="Bobe J."/>
            <person name="Verreycken H."/>
            <person name="Guiguen Y."/>
        </authorList>
    </citation>
    <scope>NUCLEOTIDE SEQUENCE [LARGE SCALE GENOMIC DNA]</scope>
    <source>
        <strain evidence="2">Up_M1</strain>
        <tissue evidence="2">Testis</tissue>
    </source>
</reference>